<dbReference type="InterPro" id="IPR042002">
    <property type="entry name" value="Sortase_C"/>
</dbReference>
<dbReference type="InterPro" id="IPR023365">
    <property type="entry name" value="Sortase_dom-sf"/>
</dbReference>
<keyword evidence="5" id="KW-1185">Reference proteome</keyword>
<feature type="transmembrane region" description="Helical" evidence="3">
    <location>
        <begin position="7"/>
        <end position="27"/>
    </location>
</feature>
<dbReference type="SUPFAM" id="SSF63817">
    <property type="entry name" value="Sortase"/>
    <property type="match status" value="1"/>
</dbReference>
<dbReference type="GO" id="GO:0016787">
    <property type="term" value="F:hydrolase activity"/>
    <property type="evidence" value="ECO:0007669"/>
    <property type="project" value="UniProtKB-KW"/>
</dbReference>
<evidence type="ECO:0000256" key="2">
    <source>
        <dbReference type="PIRSR" id="PIRSR605754-1"/>
    </source>
</evidence>
<protein>
    <submittedName>
        <fullName evidence="4">LPXTG-site transpeptidase (Sortase) family protein</fullName>
    </submittedName>
</protein>
<keyword evidence="3" id="KW-0812">Transmembrane</keyword>
<evidence type="ECO:0000256" key="3">
    <source>
        <dbReference type="SAM" id="Phobius"/>
    </source>
</evidence>
<organism evidence="4 5">
    <name type="scientific">Pseudogracilibacillus auburnensis</name>
    <dbReference type="NCBI Taxonomy" id="1494959"/>
    <lineage>
        <taxon>Bacteria</taxon>
        <taxon>Bacillati</taxon>
        <taxon>Bacillota</taxon>
        <taxon>Bacilli</taxon>
        <taxon>Bacillales</taxon>
        <taxon>Bacillaceae</taxon>
        <taxon>Pseudogracilibacillus</taxon>
    </lineage>
</organism>
<dbReference type="NCBIfam" id="TIGR01076">
    <property type="entry name" value="sortase_fam"/>
    <property type="match status" value="1"/>
</dbReference>
<evidence type="ECO:0000313" key="5">
    <source>
        <dbReference type="Proteomes" id="UP000247978"/>
    </source>
</evidence>
<evidence type="ECO:0000313" key="4">
    <source>
        <dbReference type="EMBL" id="PXW86250.1"/>
    </source>
</evidence>
<dbReference type="Pfam" id="PF04203">
    <property type="entry name" value="Sortase"/>
    <property type="match status" value="1"/>
</dbReference>
<keyword evidence="3" id="KW-1133">Transmembrane helix</keyword>
<comment type="caution">
    <text evidence="4">The sequence shown here is derived from an EMBL/GenBank/DDBJ whole genome shotgun (WGS) entry which is preliminary data.</text>
</comment>
<keyword evidence="1" id="KW-0378">Hydrolase</keyword>
<dbReference type="Gene3D" id="2.40.260.10">
    <property type="entry name" value="Sortase"/>
    <property type="match status" value="1"/>
</dbReference>
<dbReference type="CDD" id="cd05827">
    <property type="entry name" value="Sortase_C"/>
    <property type="match status" value="1"/>
</dbReference>
<feature type="active site" description="Proton donor/acceptor" evidence="2">
    <location>
        <position position="144"/>
    </location>
</feature>
<dbReference type="Proteomes" id="UP000247978">
    <property type="component" value="Unassembled WGS sequence"/>
</dbReference>
<dbReference type="OrthoDB" id="154054at2"/>
<sequence>MRKRSTIIVIFSLGIIVILYPHIAQWVNSYLQKGQVEDFHNIEMSDDELDQLMAKAQECNEHIFYDSEGFRDPFGDNEEKLQQFQECLGLYEDMFAAIEIPKLKLVIPIFLGATDEILSKGIGQVEGSSLPIGGSSTYTVLAGHRGMGTKAMFRNVDELYSGDIFYIHTLDGTLTYEVYDQKVIYPDETDSLEIEQDKDLATLLTCHPYRHNYQRLLIHGERTD</sequence>
<dbReference type="AlphaFoldDB" id="A0A2V3VXE1"/>
<proteinExistence type="predicted"/>
<name>A0A2V3VXE1_9BACI</name>
<evidence type="ECO:0000256" key="1">
    <source>
        <dbReference type="ARBA" id="ARBA00022801"/>
    </source>
</evidence>
<accession>A0A2V3VXE1</accession>
<dbReference type="InterPro" id="IPR005754">
    <property type="entry name" value="Sortase"/>
</dbReference>
<reference evidence="4 5" key="1">
    <citation type="submission" date="2018-05" db="EMBL/GenBank/DDBJ databases">
        <title>Genomic Encyclopedia of Type Strains, Phase IV (KMG-IV): sequencing the most valuable type-strain genomes for metagenomic binning, comparative biology and taxonomic classification.</title>
        <authorList>
            <person name="Goeker M."/>
        </authorList>
    </citation>
    <scope>NUCLEOTIDE SEQUENCE [LARGE SCALE GENOMIC DNA]</scope>
    <source>
        <strain evidence="4 5">DSM 28556</strain>
    </source>
</reference>
<keyword evidence="3" id="KW-0472">Membrane</keyword>
<dbReference type="EMBL" id="QJJQ01000008">
    <property type="protein sequence ID" value="PXW86250.1"/>
    <property type="molecule type" value="Genomic_DNA"/>
</dbReference>
<dbReference type="RefSeq" id="WP_110395669.1">
    <property type="nucleotide sequence ID" value="NZ_JBHUHB010000001.1"/>
</dbReference>
<dbReference type="NCBIfam" id="NF033745">
    <property type="entry name" value="class_C_sortase"/>
    <property type="match status" value="1"/>
</dbReference>
<gene>
    <name evidence="4" type="ORF">DFR56_10865</name>
</gene>
<feature type="active site" description="Acyl-thioester intermediate" evidence="2">
    <location>
        <position position="206"/>
    </location>
</feature>